<gene>
    <name evidence="3" type="ORF">MPEBLZ_00017</name>
</gene>
<dbReference type="InterPro" id="IPR036390">
    <property type="entry name" value="WH_DNA-bd_sf"/>
</dbReference>
<dbReference type="InterPro" id="IPR001789">
    <property type="entry name" value="Sig_transdc_resp-reg_receiver"/>
</dbReference>
<sequence length="137" mass="15543">AFGTIENAVDAIKAGASDYITKPFKIDEVQTKIRMVIAMEEINKYPQLLESDLIKAISNPIRKDTLKLLNKAGKLKFTEIKNILKIDDATKLSFHLRILKSYNVIEQDSEKVYMLTHAGRKMIENLKTIEGVYKSGN</sequence>
<dbReference type="EMBL" id="LKCM01000006">
    <property type="protein sequence ID" value="KPQ45391.1"/>
    <property type="molecule type" value="Genomic_DNA"/>
</dbReference>
<dbReference type="SUPFAM" id="SSF52172">
    <property type="entry name" value="CheY-like"/>
    <property type="match status" value="1"/>
</dbReference>
<reference evidence="3 4" key="1">
    <citation type="submission" date="2015-09" db="EMBL/GenBank/DDBJ databases">
        <title>A metagenomics-based metabolic model of nitrate-dependent anaerobic oxidation of methane by Methanoperedens-like archaea.</title>
        <authorList>
            <person name="Arshad A."/>
            <person name="Speth D.R."/>
            <person name="De Graaf R.M."/>
            <person name="Op Den Camp H.J."/>
            <person name="Jetten M.S."/>
            <person name="Welte C.U."/>
        </authorList>
    </citation>
    <scope>NUCLEOTIDE SEQUENCE [LARGE SCALE GENOMIC DNA]</scope>
</reference>
<dbReference type="AlphaFoldDB" id="A0A0P7ZM94"/>
<evidence type="ECO:0000256" key="1">
    <source>
        <dbReference type="PROSITE-ProRule" id="PRU00169"/>
    </source>
</evidence>
<dbReference type="InterPro" id="IPR055771">
    <property type="entry name" value="DUF7347"/>
</dbReference>
<dbReference type="InterPro" id="IPR036388">
    <property type="entry name" value="WH-like_DNA-bd_sf"/>
</dbReference>
<organism evidence="3 4">
    <name type="scientific">Candidatus Methanoperedens nitratireducens</name>
    <dbReference type="NCBI Taxonomy" id="1392998"/>
    <lineage>
        <taxon>Archaea</taxon>
        <taxon>Methanobacteriati</taxon>
        <taxon>Methanobacteriota</taxon>
        <taxon>Stenosarchaea group</taxon>
        <taxon>Methanomicrobia</taxon>
        <taxon>Methanosarcinales</taxon>
        <taxon>ANME-2 cluster</taxon>
        <taxon>Candidatus Methanoperedentaceae</taxon>
        <taxon>Candidatus Methanoperedens</taxon>
    </lineage>
</organism>
<feature type="non-terminal residue" evidence="3">
    <location>
        <position position="1"/>
    </location>
</feature>
<dbReference type="Proteomes" id="UP000050360">
    <property type="component" value="Unassembled WGS sequence"/>
</dbReference>
<dbReference type="Gene3D" id="6.10.250.690">
    <property type="match status" value="1"/>
</dbReference>
<dbReference type="SMART" id="SM00418">
    <property type="entry name" value="HTH_ARSR"/>
    <property type="match status" value="1"/>
</dbReference>
<comment type="caution">
    <text evidence="3">The sequence shown here is derived from an EMBL/GenBank/DDBJ whole genome shotgun (WGS) entry which is preliminary data.</text>
</comment>
<dbReference type="GO" id="GO:0000160">
    <property type="term" value="P:phosphorelay signal transduction system"/>
    <property type="evidence" value="ECO:0007669"/>
    <property type="project" value="InterPro"/>
</dbReference>
<evidence type="ECO:0000313" key="3">
    <source>
        <dbReference type="EMBL" id="KPQ45391.1"/>
    </source>
</evidence>
<evidence type="ECO:0000313" key="4">
    <source>
        <dbReference type="Proteomes" id="UP000050360"/>
    </source>
</evidence>
<dbReference type="InterPro" id="IPR001845">
    <property type="entry name" value="HTH_ArsR_DNA-bd_dom"/>
</dbReference>
<proteinExistence type="predicted"/>
<evidence type="ECO:0000259" key="2">
    <source>
        <dbReference type="PROSITE" id="PS50110"/>
    </source>
</evidence>
<comment type="caution">
    <text evidence="1">Lacks conserved residue(s) required for the propagation of feature annotation.</text>
</comment>
<dbReference type="GO" id="GO:0003700">
    <property type="term" value="F:DNA-binding transcription factor activity"/>
    <property type="evidence" value="ECO:0007669"/>
    <property type="project" value="InterPro"/>
</dbReference>
<dbReference type="InterPro" id="IPR011991">
    <property type="entry name" value="ArsR-like_HTH"/>
</dbReference>
<dbReference type="Gene3D" id="1.10.10.10">
    <property type="entry name" value="Winged helix-like DNA-binding domain superfamily/Winged helix DNA-binding domain"/>
    <property type="match status" value="1"/>
</dbReference>
<feature type="domain" description="Response regulatory" evidence="2">
    <location>
        <begin position="1"/>
        <end position="37"/>
    </location>
</feature>
<protein>
    <submittedName>
        <fullName evidence="3">Acetoacetate metabolism regulatory protein AtoC</fullName>
    </submittedName>
</protein>
<accession>A0A0P7ZM94</accession>
<dbReference type="PROSITE" id="PS50110">
    <property type="entry name" value="RESPONSE_REGULATORY"/>
    <property type="match status" value="1"/>
</dbReference>
<dbReference type="SUPFAM" id="SSF46785">
    <property type="entry name" value="Winged helix' DNA-binding domain"/>
    <property type="match status" value="1"/>
</dbReference>
<name>A0A0P7ZM94_9EURY</name>
<dbReference type="InterPro" id="IPR011006">
    <property type="entry name" value="CheY-like_superfamily"/>
</dbReference>
<dbReference type="CDD" id="cd00090">
    <property type="entry name" value="HTH_ARSR"/>
    <property type="match status" value="1"/>
</dbReference>
<dbReference type="Pfam" id="PF24038">
    <property type="entry name" value="DUF7347"/>
    <property type="match status" value="1"/>
</dbReference>